<dbReference type="PROSITE" id="PS50082">
    <property type="entry name" value="WD_REPEATS_2"/>
    <property type="match status" value="4"/>
</dbReference>
<dbReference type="PRINTS" id="PR00320">
    <property type="entry name" value="GPROTEINBRPT"/>
</dbReference>
<evidence type="ECO:0000256" key="1">
    <source>
        <dbReference type="ARBA" id="ARBA00006917"/>
    </source>
</evidence>
<evidence type="ECO:0000313" key="7">
    <source>
        <dbReference type="Proteomes" id="UP000276133"/>
    </source>
</evidence>
<dbReference type="InterPro" id="IPR019775">
    <property type="entry name" value="WD40_repeat_CS"/>
</dbReference>
<dbReference type="InterPro" id="IPR015943">
    <property type="entry name" value="WD40/YVTN_repeat-like_dom_sf"/>
</dbReference>
<dbReference type="PANTHER" id="PTHR19862">
    <property type="entry name" value="WD REPEAT-CONTAINING PROTEIN 48"/>
    <property type="match status" value="1"/>
</dbReference>
<feature type="repeat" description="WD" evidence="4">
    <location>
        <begin position="220"/>
        <end position="261"/>
    </location>
</feature>
<evidence type="ECO:0000256" key="5">
    <source>
        <dbReference type="SAM" id="MobiDB-lite"/>
    </source>
</evidence>
<dbReference type="PANTHER" id="PTHR19862:SF14">
    <property type="entry name" value="WD REPEAT-CONTAINING PROTEIN 48"/>
    <property type="match status" value="1"/>
</dbReference>
<accession>A0A3M7QS01</accession>
<name>A0A3M7QS01_BRAPC</name>
<keyword evidence="3" id="KW-0677">Repeat</keyword>
<keyword evidence="7" id="KW-1185">Reference proteome</keyword>
<feature type="repeat" description="WD" evidence="4">
    <location>
        <begin position="178"/>
        <end position="219"/>
    </location>
</feature>
<dbReference type="InterPro" id="IPR020472">
    <property type="entry name" value="WD40_PAC1"/>
</dbReference>
<dbReference type="Pfam" id="PF11816">
    <property type="entry name" value="DUF3337"/>
    <property type="match status" value="1"/>
</dbReference>
<dbReference type="STRING" id="10195.A0A3M7QS01"/>
<dbReference type="AlphaFoldDB" id="A0A3M7QS01"/>
<organism evidence="6 7">
    <name type="scientific">Brachionus plicatilis</name>
    <name type="common">Marine rotifer</name>
    <name type="synonym">Brachionus muelleri</name>
    <dbReference type="NCBI Taxonomy" id="10195"/>
    <lineage>
        <taxon>Eukaryota</taxon>
        <taxon>Metazoa</taxon>
        <taxon>Spiralia</taxon>
        <taxon>Gnathifera</taxon>
        <taxon>Rotifera</taxon>
        <taxon>Eurotatoria</taxon>
        <taxon>Monogononta</taxon>
        <taxon>Pseudotrocha</taxon>
        <taxon>Ploima</taxon>
        <taxon>Brachionidae</taxon>
        <taxon>Brachionus</taxon>
    </lineage>
</organism>
<feature type="region of interest" description="Disordered" evidence="5">
    <location>
        <begin position="657"/>
        <end position="684"/>
    </location>
</feature>
<feature type="compositionally biased region" description="Low complexity" evidence="5">
    <location>
        <begin position="658"/>
        <end position="672"/>
    </location>
</feature>
<dbReference type="Gene3D" id="2.130.10.10">
    <property type="entry name" value="YVTN repeat-like/Quinoprotein amine dehydrogenase"/>
    <property type="match status" value="2"/>
</dbReference>
<keyword evidence="2 4" id="KW-0853">WD repeat</keyword>
<comment type="similarity">
    <text evidence="1">Belongs to the WD repeat WDR48 family.</text>
</comment>
<evidence type="ECO:0000256" key="4">
    <source>
        <dbReference type="PROSITE-ProRule" id="PRU00221"/>
    </source>
</evidence>
<sequence>MENKNQPKKKTQLSIIVRGPVEKFNRSGINCLKFEKKSTRSDQTNLDRLYTAGRDSTIRVYSNLVPNTNDPSRYELNDVDQYYQMSLSHHTDWVNDIIVCKNNSRLFSASSDTTVKIWNSTKGTLLTTLRNHKDYVKCLAYAKDKQILASAGFDKNIYLWDINKTMSVSLADLETNTISENKYSIYSLAINNQASVLASGSPENCIRLWDPRTNSKLMKLRGHTHNIRFLALNRDATQCLSASSDHTIRLWSLGQQRCISTIEIHTEGVWTLCVNEAFNRVFSGGKDCKIYATDLRNSDESILVCEESNPILSIDLGHEQENLWVSTTASTFKNWSLKPNENSSWNFLKNNTKPNDANLKPGNETVNQSGASSMSSSFLLQNPINVNPLINIPGTSCLKQYHILNDKRYIITKDSDENVCVWDVLQARRLESLGKENFENAVKLRQRFISVPNWFTVDLKLGVLTINFDESDWQSAWINFKDMDSNHVRQTQNIDLSDAKVNYGHIFLESLFKSCPLLNPNQLQTCGNVIMNSQQNNSTQQSIISKDPESNQPGLLRFNIPEHTPIILSESAGRTLHRLEVKDLGKESEQQILSKVIPSWISDALSGKVAPKFNRVNFVLNPFNQNQKVINKERLSSIDLLQVKKLKEHVYSKILKLDQNSESNQNDSNNNNYKNTEPDDTNGCQDALQQANRTIELLCSDQVLSDPEMNLRTIKHLIWKGTGDLTILYRQK</sequence>
<dbReference type="SMART" id="SM00320">
    <property type="entry name" value="WD40"/>
    <property type="match status" value="7"/>
</dbReference>
<feature type="repeat" description="WD" evidence="4">
    <location>
        <begin position="129"/>
        <end position="170"/>
    </location>
</feature>
<proteinExistence type="inferred from homology"/>
<dbReference type="GO" id="GO:0000724">
    <property type="term" value="P:double-strand break repair via homologous recombination"/>
    <property type="evidence" value="ECO:0007669"/>
    <property type="project" value="TreeGrafter"/>
</dbReference>
<dbReference type="InterPro" id="IPR001680">
    <property type="entry name" value="WD40_rpt"/>
</dbReference>
<dbReference type="Proteomes" id="UP000276133">
    <property type="component" value="Unassembled WGS sequence"/>
</dbReference>
<dbReference type="SUPFAM" id="SSF50978">
    <property type="entry name" value="WD40 repeat-like"/>
    <property type="match status" value="1"/>
</dbReference>
<dbReference type="OrthoDB" id="2421129at2759"/>
<protein>
    <submittedName>
        <fullName evidence="6">WD repeat-containing 48 isoform X2</fullName>
    </submittedName>
</protein>
<dbReference type="GO" id="GO:0043130">
    <property type="term" value="F:ubiquitin binding"/>
    <property type="evidence" value="ECO:0007669"/>
    <property type="project" value="TreeGrafter"/>
</dbReference>
<feature type="repeat" description="WD" evidence="4">
    <location>
        <begin position="87"/>
        <end position="128"/>
    </location>
</feature>
<evidence type="ECO:0000256" key="3">
    <source>
        <dbReference type="ARBA" id="ARBA00022737"/>
    </source>
</evidence>
<dbReference type="EMBL" id="REGN01005278">
    <property type="protein sequence ID" value="RNA13989.1"/>
    <property type="molecule type" value="Genomic_DNA"/>
</dbReference>
<dbReference type="InterPro" id="IPR051246">
    <property type="entry name" value="WDR48"/>
</dbReference>
<dbReference type="InterPro" id="IPR021772">
    <property type="entry name" value="WDR48/Bun107"/>
</dbReference>
<evidence type="ECO:0000313" key="6">
    <source>
        <dbReference type="EMBL" id="RNA13989.1"/>
    </source>
</evidence>
<dbReference type="CDD" id="cd00200">
    <property type="entry name" value="WD40"/>
    <property type="match status" value="1"/>
</dbReference>
<gene>
    <name evidence="6" type="ORF">BpHYR1_035917</name>
</gene>
<dbReference type="InterPro" id="IPR036322">
    <property type="entry name" value="WD40_repeat_dom_sf"/>
</dbReference>
<comment type="caution">
    <text evidence="6">The sequence shown here is derived from an EMBL/GenBank/DDBJ whole genome shotgun (WGS) entry which is preliminary data.</text>
</comment>
<dbReference type="Pfam" id="PF00400">
    <property type="entry name" value="WD40"/>
    <property type="match status" value="5"/>
</dbReference>
<dbReference type="PROSITE" id="PS00678">
    <property type="entry name" value="WD_REPEATS_1"/>
    <property type="match status" value="1"/>
</dbReference>
<reference evidence="6 7" key="1">
    <citation type="journal article" date="2018" name="Sci. Rep.">
        <title>Genomic signatures of local adaptation to the degree of environmental predictability in rotifers.</title>
        <authorList>
            <person name="Franch-Gras L."/>
            <person name="Hahn C."/>
            <person name="Garcia-Roger E.M."/>
            <person name="Carmona M.J."/>
            <person name="Serra M."/>
            <person name="Gomez A."/>
        </authorList>
    </citation>
    <scope>NUCLEOTIDE SEQUENCE [LARGE SCALE GENOMIC DNA]</scope>
    <source>
        <strain evidence="6">HYR1</strain>
    </source>
</reference>
<dbReference type="PROSITE" id="PS50294">
    <property type="entry name" value="WD_REPEATS_REGION"/>
    <property type="match status" value="4"/>
</dbReference>
<evidence type="ECO:0000256" key="2">
    <source>
        <dbReference type="ARBA" id="ARBA00022574"/>
    </source>
</evidence>